<comment type="caution">
    <text evidence="2">The sequence shown here is derived from an EMBL/GenBank/DDBJ whole genome shotgun (WGS) entry which is preliminary data.</text>
</comment>
<evidence type="ECO:0000313" key="2">
    <source>
        <dbReference type="EMBL" id="MFC5065175.1"/>
    </source>
</evidence>
<feature type="domain" description="DUF397" evidence="1">
    <location>
        <begin position="9"/>
        <end position="61"/>
    </location>
</feature>
<organism evidence="2 3">
    <name type="scientific">Actinomycetospora atypica</name>
    <dbReference type="NCBI Taxonomy" id="1290095"/>
    <lineage>
        <taxon>Bacteria</taxon>
        <taxon>Bacillati</taxon>
        <taxon>Actinomycetota</taxon>
        <taxon>Actinomycetes</taxon>
        <taxon>Pseudonocardiales</taxon>
        <taxon>Pseudonocardiaceae</taxon>
        <taxon>Actinomycetospora</taxon>
    </lineage>
</organism>
<proteinExistence type="predicted"/>
<dbReference type="InterPro" id="IPR007278">
    <property type="entry name" value="DUF397"/>
</dbReference>
<keyword evidence="3" id="KW-1185">Reference proteome</keyword>
<gene>
    <name evidence="2" type="ORF">ACFPBZ_23370</name>
</gene>
<dbReference type="EMBL" id="JBHSIV010000032">
    <property type="protein sequence ID" value="MFC5065175.1"/>
    <property type="molecule type" value="Genomic_DNA"/>
</dbReference>
<dbReference type="Proteomes" id="UP001595947">
    <property type="component" value="Unassembled WGS sequence"/>
</dbReference>
<evidence type="ECO:0000313" key="3">
    <source>
        <dbReference type="Proteomes" id="UP001595947"/>
    </source>
</evidence>
<evidence type="ECO:0000259" key="1">
    <source>
        <dbReference type="Pfam" id="PF04149"/>
    </source>
</evidence>
<accession>A0ABV9YQH0</accession>
<dbReference type="RefSeq" id="WP_378038510.1">
    <property type="nucleotide sequence ID" value="NZ_JBHSIV010000032.1"/>
</dbReference>
<sequence>MIVERLGELKWLKATMSQPVGMCVEVAAHPEGVAVRHSVTPEDGAIVYTCEEFAAFLDGAKRGEFDHLV</sequence>
<reference evidence="3" key="1">
    <citation type="journal article" date="2019" name="Int. J. Syst. Evol. Microbiol.">
        <title>The Global Catalogue of Microorganisms (GCM) 10K type strain sequencing project: providing services to taxonomists for standard genome sequencing and annotation.</title>
        <authorList>
            <consortium name="The Broad Institute Genomics Platform"/>
            <consortium name="The Broad Institute Genome Sequencing Center for Infectious Disease"/>
            <person name="Wu L."/>
            <person name="Ma J."/>
        </authorList>
    </citation>
    <scope>NUCLEOTIDE SEQUENCE [LARGE SCALE GENOMIC DNA]</scope>
    <source>
        <strain evidence="3">CGMCC 4.7093</strain>
    </source>
</reference>
<name>A0ABV9YQH0_9PSEU</name>
<dbReference type="Pfam" id="PF04149">
    <property type="entry name" value="DUF397"/>
    <property type="match status" value="1"/>
</dbReference>
<protein>
    <submittedName>
        <fullName evidence="2">DUF397 domain-containing protein</fullName>
    </submittedName>
</protein>